<evidence type="ECO:0000256" key="2">
    <source>
        <dbReference type="SAM" id="Phobius"/>
    </source>
</evidence>
<evidence type="ECO:0000313" key="5">
    <source>
        <dbReference type="Proteomes" id="UP000824239"/>
    </source>
</evidence>
<dbReference type="PANTHER" id="PTHR46558">
    <property type="entry name" value="TRACRIPTIONAL REGULATORY PROTEIN-RELATED-RELATED"/>
    <property type="match status" value="1"/>
</dbReference>
<organism evidence="4 5">
    <name type="scientific">Candidatus Avoscillospira avicola</name>
    <dbReference type="NCBI Taxonomy" id="2840706"/>
    <lineage>
        <taxon>Bacteria</taxon>
        <taxon>Bacillati</taxon>
        <taxon>Bacillota</taxon>
        <taxon>Clostridia</taxon>
        <taxon>Eubacteriales</taxon>
        <taxon>Oscillospiraceae</taxon>
        <taxon>Oscillospiraceae incertae sedis</taxon>
        <taxon>Candidatus Avoscillospira</taxon>
    </lineage>
</organism>
<keyword evidence="1" id="KW-0238">DNA-binding</keyword>
<dbReference type="CDD" id="cd00093">
    <property type="entry name" value="HTH_XRE"/>
    <property type="match status" value="1"/>
</dbReference>
<dbReference type="PANTHER" id="PTHR46558:SF4">
    <property type="entry name" value="DNA-BIDING PHAGE PROTEIN"/>
    <property type="match status" value="1"/>
</dbReference>
<sequence length="213" mass="23605">MVKDEAELRRLIGKNIALYRKANGDTQAVLGQKLSYSDKAVSKWERGEGLPDVYVLSQIADLYGVTVGDLIGETKPELRRSPYLRLYIFLLSAALTFVIATVLLFAFEIVGVNFNTWLFLLYAAAFSALLASVFSALWWSLTWKLVSFSALVWIGGLTVFLTAPGLLAAKVFLICGALEVFVVFFFLYRRARHPAVERGGAANQAGKEQENDP</sequence>
<keyword evidence="2" id="KW-0472">Membrane</keyword>
<dbReference type="GO" id="GO:0003677">
    <property type="term" value="F:DNA binding"/>
    <property type="evidence" value="ECO:0007669"/>
    <property type="project" value="UniProtKB-KW"/>
</dbReference>
<feature type="transmembrane region" description="Helical" evidence="2">
    <location>
        <begin position="86"/>
        <end position="107"/>
    </location>
</feature>
<feature type="transmembrane region" description="Helical" evidence="2">
    <location>
        <begin position="145"/>
        <end position="163"/>
    </location>
</feature>
<keyword evidence="2" id="KW-0812">Transmembrane</keyword>
<reference evidence="4" key="2">
    <citation type="journal article" date="2021" name="PeerJ">
        <title>Extensive microbial diversity within the chicken gut microbiome revealed by metagenomics and culture.</title>
        <authorList>
            <person name="Gilroy R."/>
            <person name="Ravi A."/>
            <person name="Getino M."/>
            <person name="Pursley I."/>
            <person name="Horton D.L."/>
            <person name="Alikhan N.F."/>
            <person name="Baker D."/>
            <person name="Gharbi K."/>
            <person name="Hall N."/>
            <person name="Watson M."/>
            <person name="Adriaenssens E.M."/>
            <person name="Foster-Nyarko E."/>
            <person name="Jarju S."/>
            <person name="Secka A."/>
            <person name="Antonio M."/>
            <person name="Oren A."/>
            <person name="Chaudhuri R.R."/>
            <person name="La Ragione R."/>
            <person name="Hildebrand F."/>
            <person name="Pallen M.J."/>
        </authorList>
    </citation>
    <scope>NUCLEOTIDE SEQUENCE</scope>
    <source>
        <strain evidence="4">ChiBcec15-4380</strain>
    </source>
</reference>
<evidence type="ECO:0000256" key="1">
    <source>
        <dbReference type="ARBA" id="ARBA00023125"/>
    </source>
</evidence>
<accession>A0A9D1DGB4</accession>
<dbReference type="SUPFAM" id="SSF47413">
    <property type="entry name" value="lambda repressor-like DNA-binding domains"/>
    <property type="match status" value="1"/>
</dbReference>
<feature type="transmembrane region" description="Helical" evidence="2">
    <location>
        <begin position="169"/>
        <end position="188"/>
    </location>
</feature>
<keyword evidence="2" id="KW-1133">Transmembrane helix</keyword>
<dbReference type="EMBL" id="DVHE01000015">
    <property type="protein sequence ID" value="HIR50098.1"/>
    <property type="molecule type" value="Genomic_DNA"/>
</dbReference>
<feature type="domain" description="HTH cro/C1-type" evidence="3">
    <location>
        <begin position="16"/>
        <end position="70"/>
    </location>
</feature>
<gene>
    <name evidence="4" type="ORF">IAA53_02225</name>
</gene>
<protein>
    <submittedName>
        <fullName evidence="4">Helix-turn-helix transcriptional regulator</fullName>
    </submittedName>
</protein>
<dbReference type="PROSITE" id="PS50943">
    <property type="entry name" value="HTH_CROC1"/>
    <property type="match status" value="1"/>
</dbReference>
<evidence type="ECO:0000259" key="3">
    <source>
        <dbReference type="PROSITE" id="PS50943"/>
    </source>
</evidence>
<dbReference type="Pfam" id="PF01381">
    <property type="entry name" value="HTH_3"/>
    <property type="match status" value="1"/>
</dbReference>
<evidence type="ECO:0000313" key="4">
    <source>
        <dbReference type="EMBL" id="HIR50098.1"/>
    </source>
</evidence>
<proteinExistence type="predicted"/>
<dbReference type="AlphaFoldDB" id="A0A9D1DGB4"/>
<dbReference type="InterPro" id="IPR001387">
    <property type="entry name" value="Cro/C1-type_HTH"/>
</dbReference>
<dbReference type="Gene3D" id="1.10.260.40">
    <property type="entry name" value="lambda repressor-like DNA-binding domains"/>
    <property type="match status" value="1"/>
</dbReference>
<dbReference type="InterPro" id="IPR010982">
    <property type="entry name" value="Lambda_DNA-bd_dom_sf"/>
</dbReference>
<feature type="transmembrane region" description="Helical" evidence="2">
    <location>
        <begin position="119"/>
        <end position="138"/>
    </location>
</feature>
<name>A0A9D1DGB4_9FIRM</name>
<dbReference type="Proteomes" id="UP000824239">
    <property type="component" value="Unassembled WGS sequence"/>
</dbReference>
<reference evidence="4" key="1">
    <citation type="submission" date="2020-10" db="EMBL/GenBank/DDBJ databases">
        <authorList>
            <person name="Gilroy R."/>
        </authorList>
    </citation>
    <scope>NUCLEOTIDE SEQUENCE</scope>
    <source>
        <strain evidence="4">ChiBcec15-4380</strain>
    </source>
</reference>
<comment type="caution">
    <text evidence="4">The sequence shown here is derived from an EMBL/GenBank/DDBJ whole genome shotgun (WGS) entry which is preliminary data.</text>
</comment>
<dbReference type="SMART" id="SM00530">
    <property type="entry name" value="HTH_XRE"/>
    <property type="match status" value="1"/>
</dbReference>